<dbReference type="RefSeq" id="WP_377708518.1">
    <property type="nucleotide sequence ID" value="NZ_JBHSMP010000001.1"/>
</dbReference>
<reference evidence="2" key="1">
    <citation type="journal article" date="2019" name="Int. J. Syst. Evol. Microbiol.">
        <title>The Global Catalogue of Microorganisms (GCM) 10K type strain sequencing project: providing services to taxonomists for standard genome sequencing and annotation.</title>
        <authorList>
            <consortium name="The Broad Institute Genomics Platform"/>
            <consortium name="The Broad Institute Genome Sequencing Center for Infectious Disease"/>
            <person name="Wu L."/>
            <person name="Ma J."/>
        </authorList>
    </citation>
    <scope>NUCLEOTIDE SEQUENCE [LARGE SCALE GENOMIC DNA]</scope>
    <source>
        <strain evidence="2">CCUG 56042</strain>
    </source>
</reference>
<proteinExistence type="predicted"/>
<dbReference type="EMBL" id="JBHSMP010000001">
    <property type="protein sequence ID" value="MFC5427213.1"/>
    <property type="molecule type" value="Genomic_DNA"/>
</dbReference>
<name>A0ABW0J2F9_9BURK</name>
<accession>A0ABW0J2F9</accession>
<dbReference type="Proteomes" id="UP001596103">
    <property type="component" value="Unassembled WGS sequence"/>
</dbReference>
<organism evidence="1 2">
    <name type="scientific">Paraburkholderia denitrificans</name>
    <dbReference type="NCBI Taxonomy" id="694025"/>
    <lineage>
        <taxon>Bacteria</taxon>
        <taxon>Pseudomonadati</taxon>
        <taxon>Pseudomonadota</taxon>
        <taxon>Betaproteobacteria</taxon>
        <taxon>Burkholderiales</taxon>
        <taxon>Burkholderiaceae</taxon>
        <taxon>Paraburkholderia</taxon>
    </lineage>
</organism>
<protein>
    <recommendedName>
        <fullName evidence="3">Helix-turn-helix domain-containing protein</fullName>
    </recommendedName>
</protein>
<evidence type="ECO:0000313" key="1">
    <source>
        <dbReference type="EMBL" id="MFC5427213.1"/>
    </source>
</evidence>
<sequence length="152" mass="16686">MKNARSQREGTSAKDQGYFTVGALPKRTNTVTAGVLATLLEGDVVTGMEAVFKQSTTRAAALIYYLEADYGWHIERRDIATGTNDGRVAWVSVYWLAAQAREAAFAAGARAWIDDVKVAADKRRKQRAAVKVSAAKLNARRIDPRQGDLWEA</sequence>
<keyword evidence="2" id="KW-1185">Reference proteome</keyword>
<comment type="caution">
    <text evidence="1">The sequence shown here is derived from an EMBL/GenBank/DDBJ whole genome shotgun (WGS) entry which is preliminary data.</text>
</comment>
<evidence type="ECO:0008006" key="3">
    <source>
        <dbReference type="Google" id="ProtNLM"/>
    </source>
</evidence>
<evidence type="ECO:0000313" key="2">
    <source>
        <dbReference type="Proteomes" id="UP001596103"/>
    </source>
</evidence>
<gene>
    <name evidence="1" type="ORF">ACFPTO_00050</name>
</gene>